<protein>
    <submittedName>
        <fullName evidence="1">Uncharacterized protein</fullName>
    </submittedName>
</protein>
<dbReference type="EMBL" id="BPPZ01000008">
    <property type="protein sequence ID" value="GJD14530.1"/>
    <property type="molecule type" value="Genomic_DNA"/>
</dbReference>
<proteinExistence type="predicted"/>
<accession>A0A0C2Z0F8</accession>
<dbReference type="Proteomes" id="UP000193179">
    <property type="component" value="Chromosome"/>
</dbReference>
<gene>
    <name evidence="3" type="ORF">B0703_06615</name>
    <name evidence="1" type="ORF">BIFAD42_15140</name>
    <name evidence="2" type="ORF">DW139_04635</name>
</gene>
<dbReference type="EMBL" id="CP133648">
    <property type="protein sequence ID" value="WNE84682.1"/>
    <property type="molecule type" value="Genomic_DNA"/>
</dbReference>
<dbReference type="Proteomes" id="UP000886943">
    <property type="component" value="Unassembled WGS sequence"/>
</dbReference>
<name>A0A0C2Z0F8_BIFAD</name>
<evidence type="ECO:0000313" key="3">
    <source>
        <dbReference type="EMBL" id="WNE84682.1"/>
    </source>
</evidence>
<reference evidence="1" key="3">
    <citation type="submission" date="2021-08" db="EMBL/GenBank/DDBJ databases">
        <title>Draft genome sequence of the GABA producer Bifidobacterium adolescentis 4-2, isolated from healthy human feces.</title>
        <authorList>
            <person name="Altaib H."/>
            <person name="Niwa R."/>
            <person name="Abe M."/>
            <person name="Suzuki T."/>
        </authorList>
    </citation>
    <scope>NUCLEOTIDE SEQUENCE</scope>
    <source>
        <strain evidence="1">4-2</strain>
    </source>
</reference>
<evidence type="ECO:0000313" key="1">
    <source>
        <dbReference type="EMBL" id="GJD14530.1"/>
    </source>
</evidence>
<reference evidence="2 4" key="2">
    <citation type="submission" date="2018-08" db="EMBL/GenBank/DDBJ databases">
        <title>A genome reference for cultivated species of the human gut microbiota.</title>
        <authorList>
            <person name="Zou Y."/>
            <person name="Xue W."/>
            <person name="Luo G."/>
        </authorList>
    </citation>
    <scope>NUCLEOTIDE SEQUENCE [LARGE SCALE GENOMIC DNA]</scope>
    <source>
        <strain evidence="2 4">AM12-20</strain>
    </source>
</reference>
<evidence type="ECO:0000313" key="2">
    <source>
        <dbReference type="EMBL" id="RHJ18857.1"/>
    </source>
</evidence>
<evidence type="ECO:0000313" key="4">
    <source>
        <dbReference type="Proteomes" id="UP000284589"/>
    </source>
</evidence>
<dbReference type="Proteomes" id="UP000284589">
    <property type="component" value="Unassembled WGS sequence"/>
</dbReference>
<evidence type="ECO:0000313" key="5">
    <source>
        <dbReference type="Proteomes" id="UP000886943"/>
    </source>
</evidence>
<dbReference type="EMBL" id="QRLP01000002">
    <property type="protein sequence ID" value="RHJ18857.1"/>
    <property type="molecule type" value="Genomic_DNA"/>
</dbReference>
<reference evidence="3" key="4">
    <citation type="submission" date="2023-09" db="EMBL/GenBank/DDBJ databases">
        <title>Ecological and genomic based identification of the Bifidobacterium adolescentis prototype of the healthy human gut microbiota.</title>
        <authorList>
            <person name="Lugli G.A."/>
            <person name="Argentini C."/>
            <person name="Tarracchini C."/>
            <person name="Fontana F."/>
            <person name="Alessandri G."/>
            <person name="Mancabelli L."/>
            <person name="Milani C."/>
            <person name="Turroni F."/>
            <person name="Ventura M."/>
        </authorList>
    </citation>
    <scope>NUCLEOTIDE SEQUENCE</scope>
    <source>
        <strain evidence="3">703B</strain>
    </source>
</reference>
<dbReference type="AlphaFoldDB" id="A0A0C2Z0F8"/>
<organism evidence="1 5">
    <name type="scientific">Bifidobacterium adolescentis</name>
    <dbReference type="NCBI Taxonomy" id="1680"/>
    <lineage>
        <taxon>Bacteria</taxon>
        <taxon>Bacillati</taxon>
        <taxon>Actinomycetota</taxon>
        <taxon>Actinomycetes</taxon>
        <taxon>Bifidobacteriales</taxon>
        <taxon>Bifidobacteriaceae</taxon>
        <taxon>Bifidobacterium</taxon>
    </lineage>
</organism>
<reference evidence="3" key="1">
    <citation type="journal article" date="2016" name="Sci. Rep.">
        <title>Evaluation of genetic diversity among strains of the human gut commensal Bifidobacterium adolescentis.</title>
        <authorList>
            <person name="Duranti S."/>
            <person name="Milani C."/>
            <person name="Lugli G.A."/>
            <person name="Mancabelli L."/>
            <person name="Turroni F."/>
            <person name="Ferrario C."/>
            <person name="Mangifesta M."/>
            <person name="Viappiani A."/>
            <person name="Sanchez B."/>
            <person name="Margolles A."/>
            <person name="van Sinderen D."/>
            <person name="Ventura M."/>
        </authorList>
    </citation>
    <scope>NUCLEOTIDE SEQUENCE</scope>
    <source>
        <strain evidence="3">703B</strain>
    </source>
</reference>
<sequence length="73" mass="8391">MPVLNMEVPINTEAYYRGETIARREGVSLYDKFAQWLNEYIEDADDAAALNDAMEKDDGTRYTSKQLREDLGL</sequence>
<dbReference type="RefSeq" id="WP_042991413.1">
    <property type="nucleotide sequence ID" value="NZ_BPPZ01000008.1"/>
</dbReference>